<dbReference type="AlphaFoldDB" id="A0A177MIT5"/>
<name>A0A177MIT5_METMH</name>
<reference evidence="1 2" key="1">
    <citation type="submission" date="2016-03" db="EMBL/GenBank/DDBJ databases">
        <authorList>
            <person name="Ploux O."/>
        </authorList>
    </citation>
    <scope>NUCLEOTIDE SEQUENCE [LARGE SCALE GENOMIC DNA]</scope>
    <source>
        <strain evidence="1 2">R-45363</strain>
    </source>
</reference>
<dbReference type="Proteomes" id="UP000078090">
    <property type="component" value="Unassembled WGS sequence"/>
</dbReference>
<comment type="caution">
    <text evidence="1">The sequence shown here is derived from an EMBL/GenBank/DDBJ whole genome shotgun (WGS) entry which is preliminary data.</text>
</comment>
<organism evidence="1 2">
    <name type="scientific">Methylomonas methanica</name>
    <dbReference type="NCBI Taxonomy" id="421"/>
    <lineage>
        <taxon>Bacteria</taxon>
        <taxon>Pseudomonadati</taxon>
        <taxon>Pseudomonadota</taxon>
        <taxon>Gammaproteobacteria</taxon>
        <taxon>Methylococcales</taxon>
        <taxon>Methylococcaceae</taxon>
        <taxon>Methylomonas</taxon>
    </lineage>
</organism>
<proteinExistence type="predicted"/>
<sequence length="101" mass="11863">MRGVRQQRVGNEHWQPNQLLLITSQCIFKRSNHILHKTARLKNMSRSDFQPYNANSWFKLLQFSVAANQRFLPSEWVTTMTLLMVGYVSLAKTNEIQPTNR</sequence>
<dbReference type="EMBL" id="LUUG01000065">
    <property type="protein sequence ID" value="OAI05354.1"/>
    <property type="molecule type" value="Genomic_DNA"/>
</dbReference>
<accession>A0A177MIT5</accession>
<evidence type="ECO:0000313" key="2">
    <source>
        <dbReference type="Proteomes" id="UP000078090"/>
    </source>
</evidence>
<evidence type="ECO:0000313" key="1">
    <source>
        <dbReference type="EMBL" id="OAI05354.1"/>
    </source>
</evidence>
<protein>
    <submittedName>
        <fullName evidence="1">Uncharacterized protein</fullName>
    </submittedName>
</protein>
<gene>
    <name evidence="1" type="ORF">A1332_13470</name>
</gene>